<evidence type="ECO:0000256" key="2">
    <source>
        <dbReference type="PROSITE-ProRule" id="PRU00703"/>
    </source>
</evidence>
<feature type="domain" description="CBS" evidence="4">
    <location>
        <begin position="71"/>
        <end position="127"/>
    </location>
</feature>
<organism evidence="5 6">
    <name type="scientific">Microtetraspora malaysiensis</name>
    <dbReference type="NCBI Taxonomy" id="161358"/>
    <lineage>
        <taxon>Bacteria</taxon>
        <taxon>Bacillati</taxon>
        <taxon>Actinomycetota</taxon>
        <taxon>Actinomycetes</taxon>
        <taxon>Streptosporangiales</taxon>
        <taxon>Streptosporangiaceae</taxon>
        <taxon>Microtetraspora</taxon>
    </lineage>
</organism>
<dbReference type="RefSeq" id="WP_387408951.1">
    <property type="nucleotide sequence ID" value="NZ_JBIASD010000002.1"/>
</dbReference>
<proteinExistence type="predicted"/>
<sequence length="201" mass="21904">MKKDRYDTGRVTTGEEPVRQDTGFEGQSERHSRFEGPGPVYSPEEAGATRDAGRIATHKKAHEKQKARDVMTPDPVVLPEDTPVVRAAKLMRDQAIGDVLVTRGDRLRGVVTDRDIVVRAVAETRDISATPIGALCSTHVVTVDPDQDADDVVRLMREKAIRRIPVVEKGHPIGIVSLGDLAVEWDPTSALSDICAAPPNE</sequence>
<dbReference type="InterPro" id="IPR051257">
    <property type="entry name" value="Diverse_CBS-Domain"/>
</dbReference>
<reference evidence="5 6" key="1">
    <citation type="submission" date="2024-10" db="EMBL/GenBank/DDBJ databases">
        <title>The Natural Products Discovery Center: Release of the First 8490 Sequenced Strains for Exploring Actinobacteria Biosynthetic Diversity.</title>
        <authorList>
            <person name="Kalkreuter E."/>
            <person name="Kautsar S.A."/>
            <person name="Yang D."/>
            <person name="Bader C.D."/>
            <person name="Teijaro C.N."/>
            <person name="Fluegel L."/>
            <person name="Davis C.M."/>
            <person name="Simpson J.R."/>
            <person name="Lauterbach L."/>
            <person name="Steele A.D."/>
            <person name="Gui C."/>
            <person name="Meng S."/>
            <person name="Li G."/>
            <person name="Viehrig K."/>
            <person name="Ye F."/>
            <person name="Su P."/>
            <person name="Kiefer A.F."/>
            <person name="Nichols A."/>
            <person name="Cepeda A.J."/>
            <person name="Yan W."/>
            <person name="Fan B."/>
            <person name="Jiang Y."/>
            <person name="Adhikari A."/>
            <person name="Zheng C.-J."/>
            <person name="Schuster L."/>
            <person name="Cowan T.M."/>
            <person name="Smanski M.J."/>
            <person name="Chevrette M.G."/>
            <person name="De Carvalho L.P.S."/>
            <person name="Shen B."/>
        </authorList>
    </citation>
    <scope>NUCLEOTIDE SEQUENCE [LARGE SCALE GENOMIC DNA]</scope>
    <source>
        <strain evidence="5 6">NPDC002173</strain>
    </source>
</reference>
<dbReference type="PANTHER" id="PTHR43080">
    <property type="entry name" value="CBS DOMAIN-CONTAINING PROTEIN CBSX3, MITOCHONDRIAL"/>
    <property type="match status" value="1"/>
</dbReference>
<dbReference type="Gene3D" id="3.10.580.10">
    <property type="entry name" value="CBS-domain"/>
    <property type="match status" value="1"/>
</dbReference>
<dbReference type="Proteomes" id="UP001602013">
    <property type="component" value="Unassembled WGS sequence"/>
</dbReference>
<dbReference type="CDD" id="cd04622">
    <property type="entry name" value="CBS_pair_HRP1_like"/>
    <property type="match status" value="1"/>
</dbReference>
<protein>
    <submittedName>
        <fullName evidence="5">CBS domain-containing protein</fullName>
    </submittedName>
</protein>
<dbReference type="PANTHER" id="PTHR43080:SF2">
    <property type="entry name" value="CBS DOMAIN-CONTAINING PROTEIN"/>
    <property type="match status" value="1"/>
</dbReference>
<name>A0ABW6SJ75_9ACTN</name>
<dbReference type="SMART" id="SM00116">
    <property type="entry name" value="CBS"/>
    <property type="match status" value="2"/>
</dbReference>
<accession>A0ABW6SJ75</accession>
<feature type="domain" description="CBS" evidence="4">
    <location>
        <begin position="136"/>
        <end position="194"/>
    </location>
</feature>
<evidence type="ECO:0000259" key="4">
    <source>
        <dbReference type="PROSITE" id="PS51371"/>
    </source>
</evidence>
<gene>
    <name evidence="5" type="ORF">ACFYXI_04960</name>
</gene>
<evidence type="ECO:0000256" key="1">
    <source>
        <dbReference type="ARBA" id="ARBA00023122"/>
    </source>
</evidence>
<evidence type="ECO:0000313" key="5">
    <source>
        <dbReference type="EMBL" id="MFF3664926.1"/>
    </source>
</evidence>
<comment type="caution">
    <text evidence="5">The sequence shown here is derived from an EMBL/GenBank/DDBJ whole genome shotgun (WGS) entry which is preliminary data.</text>
</comment>
<dbReference type="InterPro" id="IPR046342">
    <property type="entry name" value="CBS_dom_sf"/>
</dbReference>
<feature type="region of interest" description="Disordered" evidence="3">
    <location>
        <begin position="1"/>
        <end position="51"/>
    </location>
</feature>
<dbReference type="InterPro" id="IPR000644">
    <property type="entry name" value="CBS_dom"/>
</dbReference>
<evidence type="ECO:0000313" key="6">
    <source>
        <dbReference type="Proteomes" id="UP001602013"/>
    </source>
</evidence>
<dbReference type="SUPFAM" id="SSF54631">
    <property type="entry name" value="CBS-domain pair"/>
    <property type="match status" value="1"/>
</dbReference>
<dbReference type="Pfam" id="PF00571">
    <property type="entry name" value="CBS"/>
    <property type="match status" value="2"/>
</dbReference>
<keyword evidence="1 2" id="KW-0129">CBS domain</keyword>
<dbReference type="PROSITE" id="PS51371">
    <property type="entry name" value="CBS"/>
    <property type="match status" value="2"/>
</dbReference>
<dbReference type="EMBL" id="JBIASD010000002">
    <property type="protein sequence ID" value="MFF3664926.1"/>
    <property type="molecule type" value="Genomic_DNA"/>
</dbReference>
<evidence type="ECO:0000256" key="3">
    <source>
        <dbReference type="SAM" id="MobiDB-lite"/>
    </source>
</evidence>
<keyword evidence="6" id="KW-1185">Reference proteome</keyword>